<evidence type="ECO:0000256" key="1">
    <source>
        <dbReference type="SAM" id="MobiDB-lite"/>
    </source>
</evidence>
<organism evidence="2 3">
    <name type="scientific">Tilletiopsis washingtonensis</name>
    <dbReference type="NCBI Taxonomy" id="58919"/>
    <lineage>
        <taxon>Eukaryota</taxon>
        <taxon>Fungi</taxon>
        <taxon>Dikarya</taxon>
        <taxon>Basidiomycota</taxon>
        <taxon>Ustilaginomycotina</taxon>
        <taxon>Exobasidiomycetes</taxon>
        <taxon>Entylomatales</taxon>
        <taxon>Entylomatales incertae sedis</taxon>
        <taxon>Tilletiopsis</taxon>
    </lineage>
</organism>
<keyword evidence="3" id="KW-1185">Reference proteome</keyword>
<evidence type="ECO:0000313" key="3">
    <source>
        <dbReference type="Proteomes" id="UP000245946"/>
    </source>
</evidence>
<protein>
    <submittedName>
        <fullName evidence="2">Uncharacterized protein</fullName>
    </submittedName>
</protein>
<dbReference type="EMBL" id="KZ819287">
    <property type="protein sequence ID" value="PWN99658.1"/>
    <property type="molecule type" value="Genomic_DNA"/>
</dbReference>
<dbReference type="Proteomes" id="UP000245946">
    <property type="component" value="Unassembled WGS sequence"/>
</dbReference>
<dbReference type="AlphaFoldDB" id="A0A316ZF65"/>
<dbReference type="GeneID" id="37267058"/>
<dbReference type="RefSeq" id="XP_025599937.1">
    <property type="nucleotide sequence ID" value="XM_025739512.1"/>
</dbReference>
<evidence type="ECO:0000313" key="2">
    <source>
        <dbReference type="EMBL" id="PWN99658.1"/>
    </source>
</evidence>
<feature type="compositionally biased region" description="Low complexity" evidence="1">
    <location>
        <begin position="36"/>
        <end position="49"/>
    </location>
</feature>
<name>A0A316ZF65_9BASI</name>
<reference evidence="2 3" key="1">
    <citation type="journal article" date="2018" name="Mol. Biol. Evol.">
        <title>Broad Genomic Sampling Reveals a Smut Pathogenic Ancestry of the Fungal Clade Ustilaginomycotina.</title>
        <authorList>
            <person name="Kijpornyongpan T."/>
            <person name="Mondo S.J."/>
            <person name="Barry K."/>
            <person name="Sandor L."/>
            <person name="Lee J."/>
            <person name="Lipzen A."/>
            <person name="Pangilinan J."/>
            <person name="LaButti K."/>
            <person name="Hainaut M."/>
            <person name="Henrissat B."/>
            <person name="Grigoriev I.V."/>
            <person name="Spatafora J.W."/>
            <person name="Aime M.C."/>
        </authorList>
    </citation>
    <scope>NUCLEOTIDE SEQUENCE [LARGE SCALE GENOMIC DNA]</scope>
    <source>
        <strain evidence="2 3">MCA 4186</strain>
    </source>
</reference>
<accession>A0A316ZF65</accession>
<gene>
    <name evidence="2" type="ORF">FA09DRAFT_214412</name>
</gene>
<proteinExistence type="predicted"/>
<feature type="region of interest" description="Disordered" evidence="1">
    <location>
        <begin position="36"/>
        <end position="87"/>
    </location>
</feature>
<sequence length="189" mass="19768">MHASNADGCCATRSAAHSAQLDSYCRKLSRPPARRFSPLASAAAAAAPSRSRRRSISTQPRAGAVSSPQPPSNWTPPAESSTLPPDGRRFRRARADAAPSACTLAKLGSRPACTAARCGRGGLPLSFRAAWVGPRVSHAAAAALLSRCSAPASGAWTACVPHVPRAAGWRSSRSRCRRRPAALVQRPAR</sequence>